<sequence length="413" mass="46260">MNSRIKKITLGIVLLVIVGVIYYLESQKPARIAPENAEIKITEPFLRNEQEGNGEVFINNPVSAERILAAPDRSAILSEKAKKYLRAREIVNPHGFINTPPMSSGQAGPITIADIIGKKIILVDFWTYSCINCQRTTPYLNSWYGTYEEMGLEIIGVHTPEFEFEKEYSNVLDAVKKFNIQYPVVLDNDYSTWTAYNNRYWPRKYLIDIDGFIIYDHIGEGAYEETEKKIHALLAERAEVFGVKQKIAEDMVRPEGVISVDFTRVKSPETYFGASRNKNLGNGVSGLTGVLNFSVPSDVGTNSLYLGGNWNIQSEFAENRNDGAKIIFRYDSKDVYFVASSEAGASIKILRDGKPLTADTAGADVVVKESSSEAIIQEDRLYKLIQDKNGYGEHTLEIIIENPGLKAFTFTFG</sequence>
<accession>A0A1G2L1T3</accession>
<name>A0A1G2L1T3_9BACT</name>
<dbReference type="Gene3D" id="2.60.120.260">
    <property type="entry name" value="Galactose-binding domain-like"/>
    <property type="match status" value="1"/>
</dbReference>
<evidence type="ECO:0000259" key="2">
    <source>
        <dbReference type="PROSITE" id="PS51352"/>
    </source>
</evidence>
<dbReference type="PROSITE" id="PS51352">
    <property type="entry name" value="THIOREDOXIN_2"/>
    <property type="match status" value="1"/>
</dbReference>
<protein>
    <recommendedName>
        <fullName evidence="2">Thioredoxin domain-containing protein</fullName>
    </recommendedName>
</protein>
<dbReference type="Pfam" id="PF17991">
    <property type="entry name" value="Thioredoxin_10"/>
    <property type="match status" value="1"/>
</dbReference>
<dbReference type="GO" id="GO:0016491">
    <property type="term" value="F:oxidoreductase activity"/>
    <property type="evidence" value="ECO:0007669"/>
    <property type="project" value="InterPro"/>
</dbReference>
<comment type="caution">
    <text evidence="3">The sequence shown here is derived from an EMBL/GenBank/DDBJ whole genome shotgun (WGS) entry which is preliminary data.</text>
</comment>
<keyword evidence="1" id="KW-0472">Membrane</keyword>
<keyword evidence="1" id="KW-1133">Transmembrane helix</keyword>
<dbReference type="SUPFAM" id="SSF52833">
    <property type="entry name" value="Thioredoxin-like"/>
    <property type="match status" value="1"/>
</dbReference>
<dbReference type="InterPro" id="IPR000866">
    <property type="entry name" value="AhpC/TSA"/>
</dbReference>
<feature type="transmembrane region" description="Helical" evidence="1">
    <location>
        <begin position="7"/>
        <end position="24"/>
    </location>
</feature>
<evidence type="ECO:0000313" key="3">
    <source>
        <dbReference type="EMBL" id="OHA05520.1"/>
    </source>
</evidence>
<organism evidence="3 4">
    <name type="scientific">Candidatus Sungbacteria bacterium RIFCSPLOWO2_01_FULL_47_10</name>
    <dbReference type="NCBI Taxonomy" id="1802276"/>
    <lineage>
        <taxon>Bacteria</taxon>
        <taxon>Candidatus Sungiibacteriota</taxon>
    </lineage>
</organism>
<evidence type="ECO:0000256" key="1">
    <source>
        <dbReference type="SAM" id="Phobius"/>
    </source>
</evidence>
<dbReference type="InterPro" id="IPR036249">
    <property type="entry name" value="Thioredoxin-like_sf"/>
</dbReference>
<dbReference type="PANTHER" id="PTHR42852:SF13">
    <property type="entry name" value="PROTEIN DIPZ"/>
    <property type="match status" value="1"/>
</dbReference>
<dbReference type="InterPro" id="IPR050553">
    <property type="entry name" value="Thioredoxin_ResA/DsbE_sf"/>
</dbReference>
<feature type="domain" description="Thioredoxin" evidence="2">
    <location>
        <begin position="87"/>
        <end position="235"/>
    </location>
</feature>
<dbReference type="Proteomes" id="UP000177982">
    <property type="component" value="Unassembled WGS sequence"/>
</dbReference>
<dbReference type="InterPro" id="IPR041017">
    <property type="entry name" value="Thioredoxin_10"/>
</dbReference>
<dbReference type="AlphaFoldDB" id="A0A1G2L1T3"/>
<evidence type="ECO:0000313" key="4">
    <source>
        <dbReference type="Proteomes" id="UP000177982"/>
    </source>
</evidence>
<dbReference type="InterPro" id="IPR013766">
    <property type="entry name" value="Thioredoxin_domain"/>
</dbReference>
<proteinExistence type="predicted"/>
<reference evidence="3 4" key="1">
    <citation type="journal article" date="2016" name="Nat. Commun.">
        <title>Thousands of microbial genomes shed light on interconnected biogeochemical processes in an aquifer system.</title>
        <authorList>
            <person name="Anantharaman K."/>
            <person name="Brown C.T."/>
            <person name="Hug L.A."/>
            <person name="Sharon I."/>
            <person name="Castelle C.J."/>
            <person name="Probst A.J."/>
            <person name="Thomas B.C."/>
            <person name="Singh A."/>
            <person name="Wilkins M.J."/>
            <person name="Karaoz U."/>
            <person name="Brodie E.L."/>
            <person name="Williams K.H."/>
            <person name="Hubbard S.S."/>
            <person name="Banfield J.F."/>
        </authorList>
    </citation>
    <scope>NUCLEOTIDE SEQUENCE [LARGE SCALE GENOMIC DNA]</scope>
</reference>
<keyword evidence="1" id="KW-0812">Transmembrane</keyword>
<gene>
    <name evidence="3" type="ORF">A2934_05440</name>
</gene>
<dbReference type="Pfam" id="PF00578">
    <property type="entry name" value="AhpC-TSA"/>
    <property type="match status" value="1"/>
</dbReference>
<dbReference type="PANTHER" id="PTHR42852">
    <property type="entry name" value="THIOL:DISULFIDE INTERCHANGE PROTEIN DSBE"/>
    <property type="match status" value="1"/>
</dbReference>
<dbReference type="Gene3D" id="3.40.30.10">
    <property type="entry name" value="Glutaredoxin"/>
    <property type="match status" value="1"/>
</dbReference>
<dbReference type="GO" id="GO:0016209">
    <property type="term" value="F:antioxidant activity"/>
    <property type="evidence" value="ECO:0007669"/>
    <property type="project" value="InterPro"/>
</dbReference>
<dbReference type="EMBL" id="MHQO01000050">
    <property type="protein sequence ID" value="OHA05520.1"/>
    <property type="molecule type" value="Genomic_DNA"/>
</dbReference>